<evidence type="ECO:0000313" key="2">
    <source>
        <dbReference type="Proteomes" id="UP000195221"/>
    </source>
</evidence>
<organism evidence="1 2">
    <name type="scientific">Caballeronia sordidicola</name>
    <name type="common">Burkholderia sordidicola</name>
    <dbReference type="NCBI Taxonomy" id="196367"/>
    <lineage>
        <taxon>Bacteria</taxon>
        <taxon>Pseudomonadati</taxon>
        <taxon>Pseudomonadota</taxon>
        <taxon>Betaproteobacteria</taxon>
        <taxon>Burkholderiales</taxon>
        <taxon>Burkholderiaceae</taxon>
        <taxon>Caballeronia</taxon>
    </lineage>
</organism>
<dbReference type="AlphaFoldDB" id="A0A242MU61"/>
<sequence length="43" mass="4733">MYAGAGASMPALKEAESRWRVAEGRFGPFQLSVEHQGATIFDY</sequence>
<proteinExistence type="predicted"/>
<accession>A0A242MU61</accession>
<gene>
    <name evidence="1" type="ORF">PAMC26577_14460</name>
</gene>
<evidence type="ECO:0000313" key="1">
    <source>
        <dbReference type="EMBL" id="OTP74800.1"/>
    </source>
</evidence>
<dbReference type="EMBL" id="NBTZ01000058">
    <property type="protein sequence ID" value="OTP74800.1"/>
    <property type="molecule type" value="Genomic_DNA"/>
</dbReference>
<reference evidence="1 2" key="1">
    <citation type="submission" date="2017-03" db="EMBL/GenBank/DDBJ databases">
        <title>Genome analysis of strain PAMC 26577.</title>
        <authorList>
            <person name="Oh H.-M."/>
            <person name="Yang J.-A."/>
        </authorList>
    </citation>
    <scope>NUCLEOTIDE SEQUENCE [LARGE SCALE GENOMIC DNA]</scope>
    <source>
        <strain evidence="1 2">PAMC 26577</strain>
    </source>
</reference>
<name>A0A242MU61_CABSO</name>
<dbReference type="Proteomes" id="UP000195221">
    <property type="component" value="Unassembled WGS sequence"/>
</dbReference>
<comment type="caution">
    <text evidence="1">The sequence shown here is derived from an EMBL/GenBank/DDBJ whole genome shotgun (WGS) entry which is preliminary data.</text>
</comment>
<protein>
    <submittedName>
        <fullName evidence="1">Uncharacterized protein</fullName>
    </submittedName>
</protein>